<evidence type="ECO:0000313" key="1">
    <source>
        <dbReference type="EMBL" id="AHG52763.1"/>
    </source>
</evidence>
<organism evidence="1">
    <name type="scientific">Tobacco rattle virus</name>
    <dbReference type="NCBI Taxonomy" id="12295"/>
    <lineage>
        <taxon>Viruses</taxon>
        <taxon>Riboviria</taxon>
        <taxon>Orthornavirae</taxon>
        <taxon>Kitrinoviricota</taxon>
        <taxon>Alsuviricetes</taxon>
        <taxon>Martellivirales</taxon>
        <taxon>Virgaviridae</taxon>
        <taxon>Tobravirus</taxon>
        <taxon>Tobravirus tabaci</taxon>
    </lineage>
</organism>
<protein>
    <submittedName>
        <fullName evidence="1">Uncharacterized protein</fullName>
    </submittedName>
</protein>
<proteinExistence type="predicted"/>
<sequence>MYLDRVYNRKPIGVVAELLFAGTHNLIDTQLDSVSLRFQGDSVYLLNSTELEVELNNSGLSWFLGETGSYHFDDWPWPSPSSKGNLFVLLTPKGSGFWEKARVTASFSN</sequence>
<dbReference type="EMBL" id="KF758795">
    <property type="protein sequence ID" value="AHG52763.1"/>
    <property type="molecule type" value="Genomic_RNA"/>
</dbReference>
<accession>W0NPL4</accession>
<reference evidence="1" key="1">
    <citation type="journal article" date="2014" name="Virus Res.">
        <title>The genomic RNA1 and RNA2 sequences of the tobacco rattle virus isolates found in Polish potato fields.</title>
        <authorList>
            <person name="Yin Z."/>
            <person name="Pawelkowicz M."/>
            <person name="Michalak K."/>
            <person name="Chrzanowska M."/>
            <person name="Zimnoch-Guzowska E."/>
        </authorList>
    </citation>
    <scope>NUCLEOTIDE SEQUENCE</scope>
    <source>
        <strain evidence="1">Mlo7</strain>
    </source>
</reference>
<name>W0NPL4_9VIRU</name>